<proteinExistence type="predicted"/>
<keyword evidence="1" id="KW-0808">Transferase</keyword>
<dbReference type="EC" id="2.1.1.72" evidence="1"/>
<geneLocation type="plasmid" evidence="1">
    <name>unnamed</name>
</geneLocation>
<gene>
    <name evidence="1" type="ORF">BHY_1149</name>
</gene>
<protein>
    <submittedName>
        <fullName evidence="1">Adenine-specific methyltransferase</fullName>
        <ecNumber evidence="1">2.1.1.72</ecNumber>
    </submittedName>
</protein>
<dbReference type="HOGENOM" id="CLU_3395389_0_0_12"/>
<dbReference type="EMBL" id="CP004156">
    <property type="protein sequence ID" value="AHH04100.1"/>
    <property type="molecule type" value="Genomic_DNA"/>
</dbReference>
<reference evidence="1" key="1">
    <citation type="submission" date="2013-02" db="EMBL/GenBank/DDBJ databases">
        <title>Comparative genomics of Borrelia species.</title>
        <authorList>
            <person name="Schwan T.G."/>
            <person name="Raffel S.J."/>
            <person name="Porcella S.F."/>
        </authorList>
    </citation>
    <scope>NUCLEOTIDE SEQUENCE</scope>
    <source>
        <strain evidence="1">YOR</strain>
        <plasmid evidence="1">unnamed</plasmid>
    </source>
</reference>
<dbReference type="GO" id="GO:0032259">
    <property type="term" value="P:methylation"/>
    <property type="evidence" value="ECO:0007669"/>
    <property type="project" value="UniProtKB-KW"/>
</dbReference>
<organism evidence="1">
    <name type="scientific">Borrelia nietonii YOR</name>
    <dbReference type="NCBI Taxonomy" id="1293576"/>
    <lineage>
        <taxon>Bacteria</taxon>
        <taxon>Pseudomonadati</taxon>
        <taxon>Spirochaetota</taxon>
        <taxon>Spirochaetia</taxon>
        <taxon>Spirochaetales</taxon>
        <taxon>Borreliaceae</taxon>
        <taxon>Borrelia</taxon>
        <taxon>Borrelia nietonii</taxon>
    </lineage>
</organism>
<sequence length="31" mass="3412">MDRNAAAEIGSVEKLASILAKRTRILKDLVE</sequence>
<name>W5SAY6_9SPIR</name>
<dbReference type="GO" id="GO:0009007">
    <property type="term" value="F:site-specific DNA-methyltransferase (adenine-specific) activity"/>
    <property type="evidence" value="ECO:0007669"/>
    <property type="project" value="UniProtKB-EC"/>
</dbReference>
<keyword evidence="1" id="KW-0489">Methyltransferase</keyword>
<keyword evidence="1" id="KW-0614">Plasmid</keyword>
<evidence type="ECO:0000313" key="1">
    <source>
        <dbReference type="EMBL" id="AHH04100.1"/>
    </source>
</evidence>
<accession>W5SAY6</accession>
<dbReference type="AlphaFoldDB" id="W5SAY6"/>